<comment type="caution">
    <text evidence="3">The sequence shown here is derived from an EMBL/GenBank/DDBJ whole genome shotgun (WGS) entry which is preliminary data.</text>
</comment>
<evidence type="ECO:0000313" key="3">
    <source>
        <dbReference type="EMBL" id="KPL51319.1"/>
    </source>
</evidence>
<accession>A0A0P6VWP8</accession>
<dbReference type="Proteomes" id="UP000048984">
    <property type="component" value="Unassembled WGS sequence"/>
</dbReference>
<keyword evidence="2" id="KW-0732">Signal</keyword>
<reference evidence="3 4" key="1">
    <citation type="submission" date="2015-09" db="EMBL/GenBank/DDBJ databases">
        <authorList>
            <person name="Jackson K.R."/>
            <person name="Lunt B.L."/>
            <person name="Fisher J.N.B."/>
            <person name="Gardner A.V."/>
            <person name="Bailey M.E."/>
            <person name="Deus L.M."/>
            <person name="Earl A.S."/>
            <person name="Gibby P.D."/>
            <person name="Hartmann K.A."/>
            <person name="Liu J.E."/>
            <person name="Manci A.M."/>
            <person name="Nielsen D.A."/>
            <person name="Solomon M.B."/>
            <person name="Breakwell D.P."/>
            <person name="Burnett S.H."/>
            <person name="Grose J.H."/>
        </authorList>
    </citation>
    <scope>NUCLEOTIDE SEQUENCE [LARGE SCALE GENOMIC DNA]</scope>
    <source>
        <strain evidence="3 4">16</strain>
    </source>
</reference>
<dbReference type="AlphaFoldDB" id="A0A0P6VWP8"/>
<name>A0A0P6VWP8_9HYPH</name>
<dbReference type="RefSeq" id="WP_054357482.1">
    <property type="nucleotide sequence ID" value="NZ_LJYW01000001.1"/>
</dbReference>
<feature type="compositionally biased region" description="Acidic residues" evidence="1">
    <location>
        <begin position="131"/>
        <end position="143"/>
    </location>
</feature>
<feature type="signal peptide" evidence="2">
    <location>
        <begin position="1"/>
        <end position="22"/>
    </location>
</feature>
<feature type="region of interest" description="Disordered" evidence="1">
    <location>
        <begin position="110"/>
        <end position="143"/>
    </location>
</feature>
<protein>
    <recommendedName>
        <fullName evidence="5">UrcA family protein</fullName>
    </recommendedName>
</protein>
<evidence type="ECO:0000256" key="1">
    <source>
        <dbReference type="SAM" id="MobiDB-lite"/>
    </source>
</evidence>
<feature type="chain" id="PRO_5006131894" description="UrcA family protein" evidence="2">
    <location>
        <begin position="23"/>
        <end position="143"/>
    </location>
</feature>
<gene>
    <name evidence="3" type="ORF">ABB55_03010</name>
</gene>
<keyword evidence="4" id="KW-1185">Reference proteome</keyword>
<evidence type="ECO:0008006" key="5">
    <source>
        <dbReference type="Google" id="ProtNLM"/>
    </source>
</evidence>
<reference evidence="3 4" key="2">
    <citation type="submission" date="2015-10" db="EMBL/GenBank/DDBJ databases">
        <title>Draft Genome Sequence of Prosthecomicrobium hirschii ATCC 27832.</title>
        <authorList>
            <person name="Daniel J."/>
            <person name="Givan S.A."/>
            <person name="Brun Y.V."/>
            <person name="Brown P.J."/>
        </authorList>
    </citation>
    <scope>NUCLEOTIDE SEQUENCE [LARGE SCALE GENOMIC DNA]</scope>
    <source>
        <strain evidence="3 4">16</strain>
    </source>
</reference>
<evidence type="ECO:0000256" key="2">
    <source>
        <dbReference type="SAM" id="SignalP"/>
    </source>
</evidence>
<sequence>MIRRFAPALAVAFLLAPVAAEAQTVKFKATPAMYIIGGECRAETISRGVTADQIPVQTRICIKARTKPFRKACNKDAKSRGYVKRTAEFKDFVHACVGAQLAALYPAAPASPPRPPANYSQTSPSPIYQPSDEDEDMFFGEEE</sequence>
<organism evidence="3 4">
    <name type="scientific">Prosthecodimorpha hirschii</name>
    <dbReference type="NCBI Taxonomy" id="665126"/>
    <lineage>
        <taxon>Bacteria</taxon>
        <taxon>Pseudomonadati</taxon>
        <taxon>Pseudomonadota</taxon>
        <taxon>Alphaproteobacteria</taxon>
        <taxon>Hyphomicrobiales</taxon>
        <taxon>Ancalomicrobiaceae</taxon>
        <taxon>Prosthecodimorpha</taxon>
    </lineage>
</organism>
<feature type="compositionally biased region" description="Polar residues" evidence="1">
    <location>
        <begin position="118"/>
        <end position="128"/>
    </location>
</feature>
<proteinExistence type="predicted"/>
<dbReference type="EMBL" id="LJYW01000001">
    <property type="protein sequence ID" value="KPL51319.1"/>
    <property type="molecule type" value="Genomic_DNA"/>
</dbReference>
<evidence type="ECO:0000313" key="4">
    <source>
        <dbReference type="Proteomes" id="UP000048984"/>
    </source>
</evidence>